<comment type="caution">
    <text evidence="1">The sequence shown here is derived from an EMBL/GenBank/DDBJ whole genome shotgun (WGS) entry which is preliminary data.</text>
</comment>
<gene>
    <name evidence="1" type="ORF">IXB50_15880</name>
</gene>
<protein>
    <submittedName>
        <fullName evidence="1">Uncharacterized protein</fullName>
    </submittedName>
</protein>
<organism evidence="1 2">
    <name type="scientific">Leptothoe spongobia TAU-MAC 1115</name>
    <dbReference type="NCBI Taxonomy" id="1967444"/>
    <lineage>
        <taxon>Bacteria</taxon>
        <taxon>Bacillati</taxon>
        <taxon>Cyanobacteriota</taxon>
        <taxon>Cyanophyceae</taxon>
        <taxon>Nodosilineales</taxon>
        <taxon>Cymatolegaceae</taxon>
        <taxon>Leptothoe</taxon>
        <taxon>Leptothoe spongobia</taxon>
    </lineage>
</organism>
<dbReference type="AlphaFoldDB" id="A0A947DHR4"/>
<reference evidence="1" key="1">
    <citation type="submission" date="2020-11" db="EMBL/GenBank/DDBJ databases">
        <authorList>
            <person name="Konstantinou D."/>
            <person name="Gkelis S."/>
            <person name="Popin R."/>
            <person name="Fewer D."/>
            <person name="Sivonen K."/>
        </authorList>
    </citation>
    <scope>NUCLEOTIDE SEQUENCE</scope>
    <source>
        <strain evidence="1">TAU-MAC 1115</strain>
    </source>
</reference>
<accession>A0A947DHR4</accession>
<dbReference type="EMBL" id="JADOES010000035">
    <property type="protein sequence ID" value="MBT9316909.1"/>
    <property type="molecule type" value="Genomic_DNA"/>
</dbReference>
<keyword evidence="2" id="KW-1185">Reference proteome</keyword>
<evidence type="ECO:0000313" key="1">
    <source>
        <dbReference type="EMBL" id="MBT9316909.1"/>
    </source>
</evidence>
<reference evidence="1" key="2">
    <citation type="journal article" date="2021" name="Mar. Drugs">
        <title>Genome Reduction and Secondary Metabolism of the Marine Sponge-Associated Cyanobacterium Leptothoe.</title>
        <authorList>
            <person name="Konstantinou D."/>
            <person name="Popin R.V."/>
            <person name="Fewer D.P."/>
            <person name="Sivonen K."/>
            <person name="Gkelis S."/>
        </authorList>
    </citation>
    <scope>NUCLEOTIDE SEQUENCE</scope>
    <source>
        <strain evidence="1">TAU-MAC 1115</strain>
    </source>
</reference>
<dbReference type="RefSeq" id="WP_215609976.1">
    <property type="nucleotide sequence ID" value="NZ_JADOES010000035.1"/>
</dbReference>
<name>A0A947DHR4_9CYAN</name>
<sequence length="154" mass="17381">MQFKTVVGTVVRGHGVASGQNRNPRFPGGTIQMQKPVFAERGLCLDAYFPGTINVSTHPHRYIVKQAKHTFRQVKWAVDAPPEDFSFFDCRVVLRTGQRVNGLIYYPHPETKPEHFQDSATLEVLTEFIDDLSHSMTLGLELNPSQLLIMSNPD</sequence>
<dbReference type="Proteomes" id="UP000717364">
    <property type="component" value="Unassembled WGS sequence"/>
</dbReference>
<proteinExistence type="predicted"/>
<evidence type="ECO:0000313" key="2">
    <source>
        <dbReference type="Proteomes" id="UP000717364"/>
    </source>
</evidence>